<dbReference type="Gramene" id="CDO97381">
    <property type="protein sequence ID" value="CDO97381"/>
    <property type="gene ID" value="GSCOC_T00014707001"/>
</dbReference>
<feature type="domain" description="K Homology" evidence="4">
    <location>
        <begin position="44"/>
        <end position="151"/>
    </location>
</feature>
<feature type="compositionally biased region" description="Polar residues" evidence="3">
    <location>
        <begin position="535"/>
        <end position="568"/>
    </location>
</feature>
<organism evidence="5 6">
    <name type="scientific">Coffea canephora</name>
    <name type="common">Robusta coffee</name>
    <dbReference type="NCBI Taxonomy" id="49390"/>
    <lineage>
        <taxon>Eukaryota</taxon>
        <taxon>Viridiplantae</taxon>
        <taxon>Streptophyta</taxon>
        <taxon>Embryophyta</taxon>
        <taxon>Tracheophyta</taxon>
        <taxon>Spermatophyta</taxon>
        <taxon>Magnoliopsida</taxon>
        <taxon>eudicotyledons</taxon>
        <taxon>Gunneridae</taxon>
        <taxon>Pentapetalae</taxon>
        <taxon>asterids</taxon>
        <taxon>lamiids</taxon>
        <taxon>Gentianales</taxon>
        <taxon>Rubiaceae</taxon>
        <taxon>Ixoroideae</taxon>
        <taxon>Gardenieae complex</taxon>
        <taxon>Bertiereae - Coffeeae clade</taxon>
        <taxon>Coffeeae</taxon>
        <taxon>Coffea</taxon>
    </lineage>
</organism>
<dbReference type="InterPro" id="IPR004088">
    <property type="entry name" value="KH_dom_type_1"/>
</dbReference>
<dbReference type="SUPFAM" id="SSF54791">
    <property type="entry name" value="Eukaryotic type KH-domain (KH-domain type I)"/>
    <property type="match status" value="5"/>
</dbReference>
<keyword evidence="1" id="KW-0677">Repeat</keyword>
<dbReference type="EMBL" id="HG739085">
    <property type="protein sequence ID" value="CDO97381.1"/>
    <property type="molecule type" value="Genomic_DNA"/>
</dbReference>
<dbReference type="OMA" id="VGHASFR"/>
<evidence type="ECO:0000256" key="1">
    <source>
        <dbReference type="ARBA" id="ARBA00022737"/>
    </source>
</evidence>
<dbReference type="PhylomeDB" id="A0A068TMC1"/>
<dbReference type="InterPro" id="IPR036612">
    <property type="entry name" value="KH_dom_type_1_sf"/>
</dbReference>
<dbReference type="Gene3D" id="3.30.310.210">
    <property type="match status" value="2"/>
</dbReference>
<feature type="domain" description="K Homology" evidence="4">
    <location>
        <begin position="398"/>
        <end position="473"/>
    </location>
</feature>
<feature type="domain" description="K Homology" evidence="4">
    <location>
        <begin position="163"/>
        <end position="233"/>
    </location>
</feature>
<evidence type="ECO:0000259" key="4">
    <source>
        <dbReference type="SMART" id="SM00322"/>
    </source>
</evidence>
<dbReference type="CDD" id="cd22462">
    <property type="entry name" value="KH-I_HEN4_like_rpt5"/>
    <property type="match status" value="1"/>
</dbReference>
<dbReference type="AlphaFoldDB" id="A0A068TMC1"/>
<dbReference type="CDD" id="cd22459">
    <property type="entry name" value="KH-I_PEPPER_rpt1_like"/>
    <property type="match status" value="1"/>
</dbReference>
<evidence type="ECO:0000313" key="6">
    <source>
        <dbReference type="Proteomes" id="UP000295252"/>
    </source>
</evidence>
<name>A0A068TMC1_COFCA</name>
<gene>
    <name evidence="5" type="ORF">GSCOC_T00014707001</name>
</gene>
<accession>A0A068TMC1</accession>
<protein>
    <recommendedName>
        <fullName evidence="4">K Homology domain-containing protein</fullName>
    </recommendedName>
</protein>
<dbReference type="Proteomes" id="UP000295252">
    <property type="component" value="Chromosome IV"/>
</dbReference>
<proteinExistence type="predicted"/>
<dbReference type="SMART" id="SM00322">
    <property type="entry name" value="KH"/>
    <property type="match status" value="5"/>
</dbReference>
<dbReference type="CDD" id="cd22460">
    <property type="entry name" value="KH-I_PEPPER_rpt2_like"/>
    <property type="match status" value="2"/>
</dbReference>
<dbReference type="FunCoup" id="A0A068TMC1">
    <property type="interactions" value="705"/>
</dbReference>
<feature type="domain" description="K Homology" evidence="4">
    <location>
        <begin position="307"/>
        <end position="383"/>
    </location>
</feature>
<dbReference type="STRING" id="49390.A0A068TMC1"/>
<dbReference type="PANTHER" id="PTHR10288">
    <property type="entry name" value="KH DOMAIN CONTAINING RNA BINDING PROTEIN"/>
    <property type="match status" value="1"/>
</dbReference>
<keyword evidence="6" id="KW-1185">Reference proteome</keyword>
<dbReference type="GO" id="GO:0003723">
    <property type="term" value="F:RNA binding"/>
    <property type="evidence" value="ECO:0007669"/>
    <property type="project" value="UniProtKB-UniRule"/>
</dbReference>
<dbReference type="Pfam" id="PF00013">
    <property type="entry name" value="KH_1"/>
    <property type="match status" value="5"/>
</dbReference>
<dbReference type="PROSITE" id="PS50084">
    <property type="entry name" value="KH_TYPE_1"/>
    <property type="match status" value="5"/>
</dbReference>
<dbReference type="OrthoDB" id="442947at2759"/>
<dbReference type="InterPro" id="IPR004087">
    <property type="entry name" value="KH_dom"/>
</dbReference>
<evidence type="ECO:0000256" key="3">
    <source>
        <dbReference type="SAM" id="MobiDB-lite"/>
    </source>
</evidence>
<reference evidence="6" key="1">
    <citation type="journal article" date="2014" name="Science">
        <title>The coffee genome provides insight into the convergent evolution of caffeine biosynthesis.</title>
        <authorList>
            <person name="Denoeud F."/>
            <person name="Carretero-Paulet L."/>
            <person name="Dereeper A."/>
            <person name="Droc G."/>
            <person name="Guyot R."/>
            <person name="Pietrella M."/>
            <person name="Zheng C."/>
            <person name="Alberti A."/>
            <person name="Anthony F."/>
            <person name="Aprea G."/>
            <person name="Aury J.M."/>
            <person name="Bento P."/>
            <person name="Bernard M."/>
            <person name="Bocs S."/>
            <person name="Campa C."/>
            <person name="Cenci A."/>
            <person name="Combes M.C."/>
            <person name="Crouzillat D."/>
            <person name="Da Silva C."/>
            <person name="Daddiego L."/>
            <person name="De Bellis F."/>
            <person name="Dussert S."/>
            <person name="Garsmeur O."/>
            <person name="Gayraud T."/>
            <person name="Guignon V."/>
            <person name="Jahn K."/>
            <person name="Jamilloux V."/>
            <person name="Joet T."/>
            <person name="Labadie K."/>
            <person name="Lan T."/>
            <person name="Leclercq J."/>
            <person name="Lepelley M."/>
            <person name="Leroy T."/>
            <person name="Li L.T."/>
            <person name="Librado P."/>
            <person name="Lopez L."/>
            <person name="Munoz A."/>
            <person name="Noel B."/>
            <person name="Pallavicini A."/>
            <person name="Perrotta G."/>
            <person name="Poncet V."/>
            <person name="Pot D."/>
            <person name="Priyono X."/>
            <person name="Rigoreau M."/>
            <person name="Rouard M."/>
            <person name="Rozas J."/>
            <person name="Tranchant-Dubreuil C."/>
            <person name="VanBuren R."/>
            <person name="Zhang Q."/>
            <person name="Andrade A.C."/>
            <person name="Argout X."/>
            <person name="Bertrand B."/>
            <person name="de Kochko A."/>
            <person name="Graziosi G."/>
            <person name="Henry R.J."/>
            <person name="Jayarama X."/>
            <person name="Ming R."/>
            <person name="Nagai C."/>
            <person name="Rounsley S."/>
            <person name="Sankoff D."/>
            <person name="Giuliano G."/>
            <person name="Albert V.A."/>
            <person name="Wincker P."/>
            <person name="Lashermes P."/>
        </authorList>
    </citation>
    <scope>NUCLEOTIDE SEQUENCE [LARGE SCALE GENOMIC DNA]</scope>
    <source>
        <strain evidence="6">cv. DH200-94</strain>
    </source>
</reference>
<dbReference type="Gene3D" id="3.30.1370.10">
    <property type="entry name" value="K Homology domain, type 1"/>
    <property type="match status" value="2"/>
</dbReference>
<feature type="domain" description="K Homology" evidence="4">
    <location>
        <begin position="583"/>
        <end position="653"/>
    </location>
</feature>
<sequence>MQEANYNHHSATGTATGFLAVNGGGPSPKRLNKPQLPPLTVPPGHVCFRLLCHASRVGGIIGKAGSIIRQLQQETSAKIRVEDSLPNSDDHRVIVIIGRTSLVRRISFNANREGDSASGGCDCDDGDDEVFVSAAQEAVVRVFGRVIEVAAESCGNGFAASGGLVSCRLLAETSQVGAVIGKGGKVVEKIRKDTGCKIKVLTSEKLLTDEMVEIEGDIVAVKRALVAVTRRLQDCLLAVEKARMMASRPFEAIHQESLPDLRMDLPIHRVLVPQSTESSSSGYSSGDYPLSVEADRVPVMELKPPQQEVVFKILCLNDRVGGVIGKGGSIVRALQAETSASISVGPTIAECDERLITIAAMENPDSRQSPAQNAVVLVFSQCVEADSDKGLDSGLKGPPVCARLVVPSSQVGCLLGKGGAIVSEMRKATGAAIRIFAGEHVPRCALESDEVVQITGELVNVQDALYHVTGRLRYNLFATRMLNSAGNRSSSSCVTETGPLGRARDQPLPGFLPSVGISQSQHLTRSMENLALSQSVNRPPSPGLWTSQTVPGVDQRSQLDGRGLTSTKGGVELGSGDRSAIVTNTTVEIVVPENVIGSVYGDNGSNLVRLRQISGAKVVVHEPRPGTSDRMVVISGSPDETQAAQSLLHAFILTGSSGRDESFC</sequence>
<dbReference type="InParanoid" id="A0A068TMC1"/>
<feature type="region of interest" description="Disordered" evidence="3">
    <location>
        <begin position="535"/>
        <end position="572"/>
    </location>
</feature>
<keyword evidence="2" id="KW-0694">RNA-binding</keyword>
<evidence type="ECO:0000313" key="5">
    <source>
        <dbReference type="EMBL" id="CDO97381.1"/>
    </source>
</evidence>
<evidence type="ECO:0000256" key="2">
    <source>
        <dbReference type="PROSITE-ProRule" id="PRU00117"/>
    </source>
</evidence>